<dbReference type="HOGENOM" id="CLU_639999_0_0_1"/>
<dbReference type="Pfam" id="PF07727">
    <property type="entry name" value="RVT_2"/>
    <property type="match status" value="1"/>
</dbReference>
<dbReference type="STRING" id="3641.A0A061G7P1"/>
<dbReference type="Gramene" id="EOY25443">
    <property type="protein sequence ID" value="EOY25443"/>
    <property type="gene ID" value="TCM_016750"/>
</dbReference>
<gene>
    <name evidence="2" type="ORF">TCM_016750</name>
</gene>
<dbReference type="InParanoid" id="A0A061G7P1"/>
<dbReference type="OMA" id="PTHISHV"/>
<dbReference type="AlphaFoldDB" id="A0A061G7P1"/>
<keyword evidence="3" id="KW-1185">Reference proteome</keyword>
<organism evidence="2 3">
    <name type="scientific">Theobroma cacao</name>
    <name type="common">Cacao</name>
    <name type="synonym">Cocoa</name>
    <dbReference type="NCBI Taxonomy" id="3641"/>
    <lineage>
        <taxon>Eukaryota</taxon>
        <taxon>Viridiplantae</taxon>
        <taxon>Streptophyta</taxon>
        <taxon>Embryophyta</taxon>
        <taxon>Tracheophyta</taxon>
        <taxon>Spermatophyta</taxon>
        <taxon>Magnoliopsida</taxon>
        <taxon>eudicotyledons</taxon>
        <taxon>Gunneridae</taxon>
        <taxon>Pentapetalae</taxon>
        <taxon>rosids</taxon>
        <taxon>malvids</taxon>
        <taxon>Malvales</taxon>
        <taxon>Malvaceae</taxon>
        <taxon>Byttnerioideae</taxon>
        <taxon>Theobroma</taxon>
    </lineage>
</organism>
<dbReference type="Proteomes" id="UP000026915">
    <property type="component" value="Chromosome 3"/>
</dbReference>
<dbReference type="EMBL" id="CM001881">
    <property type="protein sequence ID" value="EOY25443.1"/>
    <property type="molecule type" value="Genomic_DNA"/>
</dbReference>
<dbReference type="InterPro" id="IPR043502">
    <property type="entry name" value="DNA/RNA_pol_sf"/>
</dbReference>
<sequence>MFVSLDVSFLEDQHFYPNPTLQGKILGEEKLSDCLIPLPVIADIPETPPGNKDLPIINKKPQEVQAFTHQPCCQESNPQVNAETETEIIGASDTSNLPQLETQPSELDIPMALRKGVRTCTQHSISNYLYYSQQSKAFRALIEKIERDEIPKNVQEAFEKPEWRAAVLEEMKALKRNGTWDVVELLEETFASVAKLNTIRVLLSLASTLDWALHQMDVKNAFLNGELDEEVYTDLPPGFEGHSQDGKKTILIVYMDDIILTGDDTEEMERLKKTLRSEFEIKGLGQLRSFLEMEVARSKKAETPIVKNMKLGRTRSGIPVDRGRYQRLVGRLIYLSHTRPDIAFAVSVVSQYMHSPSEEQLEGNLVSWRSKKQPVVARSSAKAEFRALAQGTCELIWLKRLMEELKVSSIGPMKLYCDNKTAISIAHNPVHHDRTKHVEIDRHFIKEKIDGVICMTYVPTKQQIADVLTKGLPRPSFEVLVDKLGMTNIYSPA</sequence>
<evidence type="ECO:0000259" key="1">
    <source>
        <dbReference type="Pfam" id="PF07727"/>
    </source>
</evidence>
<accession>A0A061G7P1</accession>
<dbReference type="PANTHER" id="PTHR11439:SF440">
    <property type="entry name" value="INTEGRASE CATALYTIC DOMAIN-CONTAINING PROTEIN"/>
    <property type="match status" value="1"/>
</dbReference>
<dbReference type="PANTHER" id="PTHR11439">
    <property type="entry name" value="GAG-POL-RELATED RETROTRANSPOSON"/>
    <property type="match status" value="1"/>
</dbReference>
<dbReference type="SUPFAM" id="SSF56672">
    <property type="entry name" value="DNA/RNA polymerases"/>
    <property type="match status" value="1"/>
</dbReference>
<proteinExistence type="predicted"/>
<keyword evidence="2" id="KW-0808">Transferase</keyword>
<protein>
    <submittedName>
        <fullName evidence="2">Cysteine-rich RLK (RECEPTOR-like protein kinase) 8</fullName>
    </submittedName>
</protein>
<dbReference type="InterPro" id="IPR013103">
    <property type="entry name" value="RVT_2"/>
</dbReference>
<reference evidence="2 3" key="1">
    <citation type="journal article" date="2013" name="Genome Biol.">
        <title>The genome sequence of the most widely cultivated cacao type and its use to identify candidate genes regulating pod color.</title>
        <authorList>
            <person name="Motamayor J.C."/>
            <person name="Mockaitis K."/>
            <person name="Schmutz J."/>
            <person name="Haiminen N."/>
            <person name="Iii D.L."/>
            <person name="Cornejo O."/>
            <person name="Findley S.D."/>
            <person name="Zheng P."/>
            <person name="Utro F."/>
            <person name="Royaert S."/>
            <person name="Saski C."/>
            <person name="Jenkins J."/>
            <person name="Podicheti R."/>
            <person name="Zhao M."/>
            <person name="Scheffler B.E."/>
            <person name="Stack J.C."/>
            <person name="Feltus F.A."/>
            <person name="Mustiga G.M."/>
            <person name="Amores F."/>
            <person name="Phillips W."/>
            <person name="Marelli J.P."/>
            <person name="May G.D."/>
            <person name="Shapiro H."/>
            <person name="Ma J."/>
            <person name="Bustamante C.D."/>
            <person name="Schnell R.J."/>
            <person name="Main D."/>
            <person name="Gilbert D."/>
            <person name="Parida L."/>
            <person name="Kuhn D.N."/>
        </authorList>
    </citation>
    <scope>NUCLEOTIDE SEQUENCE [LARGE SCALE GENOMIC DNA]</scope>
    <source>
        <strain evidence="3">cv. Matina 1-6</strain>
    </source>
</reference>
<evidence type="ECO:0000313" key="3">
    <source>
        <dbReference type="Proteomes" id="UP000026915"/>
    </source>
</evidence>
<dbReference type="CDD" id="cd09272">
    <property type="entry name" value="RNase_HI_RT_Ty1"/>
    <property type="match status" value="1"/>
</dbReference>
<keyword evidence="2" id="KW-0418">Kinase</keyword>
<feature type="domain" description="Reverse transcriptase Ty1/copia-type" evidence="1">
    <location>
        <begin position="187"/>
        <end position="247"/>
    </location>
</feature>
<dbReference type="eggNOG" id="KOG0017">
    <property type="taxonomic scope" value="Eukaryota"/>
</dbReference>
<dbReference type="GO" id="GO:0016301">
    <property type="term" value="F:kinase activity"/>
    <property type="evidence" value="ECO:0007669"/>
    <property type="project" value="UniProtKB-KW"/>
</dbReference>
<evidence type="ECO:0000313" key="2">
    <source>
        <dbReference type="EMBL" id="EOY25443.1"/>
    </source>
</evidence>
<name>A0A061G7P1_THECC</name>